<dbReference type="GO" id="GO:0051301">
    <property type="term" value="P:cell division"/>
    <property type="evidence" value="ECO:0007669"/>
    <property type="project" value="UniProtKB-KW"/>
</dbReference>
<organism evidence="12 13">
    <name type="scientific">Acidiferrobacter thiooxydans</name>
    <dbReference type="NCBI Taxonomy" id="163359"/>
    <lineage>
        <taxon>Bacteria</taxon>
        <taxon>Pseudomonadati</taxon>
        <taxon>Pseudomonadota</taxon>
        <taxon>Gammaproteobacteria</taxon>
        <taxon>Acidiferrobacterales</taxon>
        <taxon>Acidiferrobacteraceae</taxon>
        <taxon>Acidiferrobacter</taxon>
    </lineage>
</organism>
<dbReference type="Pfam" id="PF00933">
    <property type="entry name" value="Glyco_hydro_3"/>
    <property type="match status" value="1"/>
</dbReference>
<accession>A0A1C2G2U2</accession>
<feature type="binding site" evidence="10">
    <location>
        <position position="72"/>
    </location>
    <ligand>
        <name>substrate</name>
    </ligand>
</feature>
<reference evidence="12 13" key="1">
    <citation type="submission" date="2018-02" db="EMBL/GenBank/DDBJ databases">
        <title>Insights into the biology of acidophilic members of the Acidiferrobacteraceae family derived from comparative genomic analyses.</title>
        <authorList>
            <person name="Issotta F."/>
            <person name="Thyssen C."/>
            <person name="Mena C."/>
            <person name="Moya A."/>
            <person name="Bellenberg S."/>
            <person name="Sproer C."/>
            <person name="Covarrubias P.C."/>
            <person name="Sand W."/>
            <person name="Quatrini R."/>
            <person name="Vera M."/>
        </authorList>
    </citation>
    <scope>NUCLEOTIDE SEQUENCE [LARGE SCALE GENOMIC DNA]</scope>
    <source>
        <strain evidence="13">m-1</strain>
    </source>
</reference>
<gene>
    <name evidence="10" type="primary">nagZ</name>
    <name evidence="12" type="ORF">C4900_10275</name>
</gene>
<evidence type="ECO:0000313" key="13">
    <source>
        <dbReference type="Proteomes" id="UP000253250"/>
    </source>
</evidence>
<comment type="similarity">
    <text evidence="10">Belongs to the glycosyl hydrolase 3 family. NagZ subfamily.</text>
</comment>
<feature type="active site" description="Nucleophile" evidence="10">
    <location>
        <position position="252"/>
    </location>
</feature>
<evidence type="ECO:0000256" key="1">
    <source>
        <dbReference type="ARBA" id="ARBA00001231"/>
    </source>
</evidence>
<dbReference type="STRING" id="163359.A9R16_10080"/>
<feature type="binding site" evidence="10">
    <location>
        <position position="64"/>
    </location>
    <ligand>
        <name>substrate</name>
    </ligand>
</feature>
<dbReference type="GO" id="GO:0005975">
    <property type="term" value="P:carbohydrate metabolic process"/>
    <property type="evidence" value="ECO:0007669"/>
    <property type="project" value="InterPro"/>
</dbReference>
<proteinExistence type="inferred from homology"/>
<keyword evidence="6 10" id="KW-0573">Peptidoglycan synthesis</keyword>
<dbReference type="GO" id="GO:0004563">
    <property type="term" value="F:beta-N-acetylhexosaminidase activity"/>
    <property type="evidence" value="ECO:0007669"/>
    <property type="project" value="UniProtKB-UniRule"/>
</dbReference>
<dbReference type="Gene3D" id="3.20.20.300">
    <property type="entry name" value="Glycoside hydrolase, family 3, N-terminal domain"/>
    <property type="match status" value="1"/>
</dbReference>
<keyword evidence="9 10" id="KW-0961">Cell wall biogenesis/degradation</keyword>
<keyword evidence="13" id="KW-1185">Reference proteome</keyword>
<evidence type="ECO:0000256" key="9">
    <source>
        <dbReference type="ARBA" id="ARBA00023316"/>
    </source>
</evidence>
<keyword evidence="4 10" id="KW-0378">Hydrolase</keyword>
<keyword evidence="7 10" id="KW-0326">Glycosidase</keyword>
<evidence type="ECO:0000256" key="2">
    <source>
        <dbReference type="ARBA" id="ARBA00022490"/>
    </source>
</evidence>
<evidence type="ECO:0000256" key="4">
    <source>
        <dbReference type="ARBA" id="ARBA00022801"/>
    </source>
</evidence>
<dbReference type="Proteomes" id="UP000253250">
    <property type="component" value="Unassembled WGS sequence"/>
</dbReference>
<sequence>MSLGPVMMDLVGTTLSPQERARLRHPLVGGVILFSRNYESPAQLRALTAEIHALRDPPLIITVDHEGGRIQRFRAGFTDLPSGARIGEIHALDRARGRKLAHAAGYVMAAELLAHGVDMSFAPVLDLGHGVSTVIGDRAFAEDPLVVTELARQYVLGMTQAGMAACGKHFPGHGGVMGDSHTELPIDERPLSALKNADLIPFARLCPTVLAAIMPAHVLYPRVDAQPAGFSRVWLQEVLRKAQRFSGAIFSDDLSMAGAHGAGDLGARARKALAAGCDVVLACNDPDGLDGLFGALSGYVNPLSQARITRLHGRPAWTAEELPASADYRASRQLLQSLFSESP</sequence>
<dbReference type="GO" id="GO:0009254">
    <property type="term" value="P:peptidoglycan turnover"/>
    <property type="evidence" value="ECO:0007669"/>
    <property type="project" value="UniProtKB-UniRule"/>
</dbReference>
<evidence type="ECO:0000256" key="3">
    <source>
        <dbReference type="ARBA" id="ARBA00022618"/>
    </source>
</evidence>
<protein>
    <recommendedName>
        <fullName evidence="10">Beta-hexosaminidase</fullName>
        <ecNumber evidence="10">3.2.1.52</ecNumber>
    </recommendedName>
    <alternativeName>
        <fullName evidence="10">Beta-N-acetylhexosaminidase</fullName>
    </alternativeName>
    <alternativeName>
        <fullName evidence="10">N-acetyl-beta-glucosaminidase</fullName>
    </alternativeName>
</protein>
<name>A0A1C2G2U2_9GAMM</name>
<evidence type="ECO:0000256" key="5">
    <source>
        <dbReference type="ARBA" id="ARBA00022960"/>
    </source>
</evidence>
<dbReference type="AlphaFoldDB" id="A0A1C2G2U2"/>
<comment type="subcellular location">
    <subcellularLocation>
        <location evidence="10">Cytoplasm</location>
    </subcellularLocation>
</comment>
<dbReference type="OrthoDB" id="9786661at2"/>
<feature type="binding site" evidence="10">
    <location>
        <position position="138"/>
    </location>
    <ligand>
        <name>substrate</name>
    </ligand>
</feature>
<feature type="site" description="Important for catalytic activity" evidence="10">
    <location>
        <position position="179"/>
    </location>
</feature>
<dbReference type="InterPro" id="IPR022956">
    <property type="entry name" value="Beta_hexosaminidase_bac"/>
</dbReference>
<evidence type="ECO:0000259" key="11">
    <source>
        <dbReference type="Pfam" id="PF00933"/>
    </source>
</evidence>
<feature type="active site" description="Proton donor/acceptor" evidence="10">
    <location>
        <position position="181"/>
    </location>
</feature>
<feature type="binding site" evidence="10">
    <location>
        <begin position="168"/>
        <end position="169"/>
    </location>
    <ligand>
        <name>substrate</name>
    </ligand>
</feature>
<dbReference type="InterPro" id="IPR001764">
    <property type="entry name" value="Glyco_hydro_3_N"/>
</dbReference>
<dbReference type="NCBIfam" id="NF003740">
    <property type="entry name" value="PRK05337.1"/>
    <property type="match status" value="1"/>
</dbReference>
<dbReference type="RefSeq" id="WP_065969623.1">
    <property type="nucleotide sequence ID" value="NZ_CP080624.1"/>
</dbReference>
<comment type="function">
    <text evidence="10">Plays a role in peptidoglycan recycling by cleaving the terminal beta-1,4-linked N-acetylglucosamine (GlcNAc) from peptide-linked peptidoglycan fragments, giving rise to free GlcNAc, anhydro-N-acetylmuramic acid and anhydro-N-acetylmuramic acid-linked peptides.</text>
</comment>
<dbReference type="InterPro" id="IPR050226">
    <property type="entry name" value="NagZ_Beta-hexosaminidase"/>
</dbReference>
<comment type="catalytic activity">
    <reaction evidence="1 10">
        <text>Hydrolysis of terminal non-reducing N-acetyl-D-hexosamine residues in N-acetyl-beta-D-hexosaminides.</text>
        <dbReference type="EC" id="3.2.1.52"/>
    </reaction>
</comment>
<evidence type="ECO:0000313" key="12">
    <source>
        <dbReference type="EMBL" id="RCN56229.1"/>
    </source>
</evidence>
<feature type="domain" description="Glycoside hydrolase family 3 N-terminal" evidence="11">
    <location>
        <begin position="10"/>
        <end position="290"/>
    </location>
</feature>
<keyword evidence="3 10" id="KW-0132">Cell division</keyword>
<evidence type="ECO:0000256" key="6">
    <source>
        <dbReference type="ARBA" id="ARBA00022984"/>
    </source>
</evidence>
<dbReference type="GO" id="GO:0009252">
    <property type="term" value="P:peptidoglycan biosynthetic process"/>
    <property type="evidence" value="ECO:0007669"/>
    <property type="project" value="UniProtKB-KW"/>
</dbReference>
<dbReference type="InterPro" id="IPR036962">
    <property type="entry name" value="Glyco_hydro_3_N_sf"/>
</dbReference>
<dbReference type="GO" id="GO:0008360">
    <property type="term" value="P:regulation of cell shape"/>
    <property type="evidence" value="ECO:0007669"/>
    <property type="project" value="UniProtKB-KW"/>
</dbReference>
<dbReference type="PANTHER" id="PTHR30480">
    <property type="entry name" value="BETA-HEXOSAMINIDASE-RELATED"/>
    <property type="match status" value="1"/>
</dbReference>
<keyword evidence="5 10" id="KW-0133">Cell shape</keyword>
<dbReference type="UniPathway" id="UPA00544"/>
<comment type="pathway">
    <text evidence="10">Cell wall biogenesis; peptidoglycan recycling.</text>
</comment>
<dbReference type="GO" id="GO:0005737">
    <property type="term" value="C:cytoplasm"/>
    <property type="evidence" value="ECO:0007669"/>
    <property type="project" value="UniProtKB-SubCell"/>
</dbReference>
<comment type="caution">
    <text evidence="12">The sequence shown here is derived from an EMBL/GenBank/DDBJ whole genome shotgun (WGS) entry which is preliminary data.</text>
</comment>
<dbReference type="EMBL" id="PSYR01000002">
    <property type="protein sequence ID" value="RCN56229.1"/>
    <property type="molecule type" value="Genomic_DNA"/>
</dbReference>
<dbReference type="GO" id="GO:0071555">
    <property type="term" value="P:cell wall organization"/>
    <property type="evidence" value="ECO:0007669"/>
    <property type="project" value="UniProtKB-KW"/>
</dbReference>
<keyword evidence="2 10" id="KW-0963">Cytoplasm</keyword>
<evidence type="ECO:0000256" key="8">
    <source>
        <dbReference type="ARBA" id="ARBA00023306"/>
    </source>
</evidence>
<dbReference type="HAMAP" id="MF_00364">
    <property type="entry name" value="NagZ"/>
    <property type="match status" value="1"/>
</dbReference>
<dbReference type="SUPFAM" id="SSF51445">
    <property type="entry name" value="(Trans)glycosidases"/>
    <property type="match status" value="1"/>
</dbReference>
<dbReference type="EC" id="3.2.1.52" evidence="10"/>
<dbReference type="InterPro" id="IPR017853">
    <property type="entry name" value="GH"/>
</dbReference>
<evidence type="ECO:0000256" key="10">
    <source>
        <dbReference type="HAMAP-Rule" id="MF_00364"/>
    </source>
</evidence>
<evidence type="ECO:0000256" key="7">
    <source>
        <dbReference type="ARBA" id="ARBA00023295"/>
    </source>
</evidence>
<keyword evidence="8 10" id="KW-0131">Cell cycle</keyword>
<dbReference type="PANTHER" id="PTHR30480:SF13">
    <property type="entry name" value="BETA-HEXOSAMINIDASE"/>
    <property type="match status" value="1"/>
</dbReference>